<evidence type="ECO:0000313" key="7">
    <source>
        <dbReference type="EMBL" id="MCQ8769064.1"/>
    </source>
</evidence>
<dbReference type="EMBL" id="JANIID010000003">
    <property type="protein sequence ID" value="MCQ8769064.1"/>
    <property type="molecule type" value="Genomic_DNA"/>
</dbReference>
<evidence type="ECO:0000256" key="5">
    <source>
        <dbReference type="ARBA" id="ARBA00023014"/>
    </source>
</evidence>
<evidence type="ECO:0000256" key="3">
    <source>
        <dbReference type="ARBA" id="ARBA00023002"/>
    </source>
</evidence>
<keyword evidence="8" id="KW-1185">Reference proteome</keyword>
<evidence type="ECO:0000313" key="8">
    <source>
        <dbReference type="Proteomes" id="UP001142374"/>
    </source>
</evidence>
<evidence type="ECO:0000256" key="2">
    <source>
        <dbReference type="ARBA" id="ARBA00022723"/>
    </source>
</evidence>
<dbReference type="InterPro" id="IPR036922">
    <property type="entry name" value="Rieske_2Fe-2S_sf"/>
</dbReference>
<dbReference type="InterPro" id="IPR017941">
    <property type="entry name" value="Rieske_2Fe-2S"/>
</dbReference>
<dbReference type="Proteomes" id="UP001142374">
    <property type="component" value="Unassembled WGS sequence"/>
</dbReference>
<dbReference type="AlphaFoldDB" id="A0A9X2RL00"/>
<dbReference type="Gene3D" id="2.102.10.10">
    <property type="entry name" value="Rieske [2Fe-2S] iron-sulphur domain"/>
    <property type="match status" value="1"/>
</dbReference>
<dbReference type="RefSeq" id="WP_168094830.1">
    <property type="nucleotide sequence ID" value="NZ_JAATER010000308.1"/>
</dbReference>
<dbReference type="GO" id="GO:0051537">
    <property type="term" value="F:2 iron, 2 sulfur cluster binding"/>
    <property type="evidence" value="ECO:0007669"/>
    <property type="project" value="UniProtKB-KW"/>
</dbReference>
<feature type="domain" description="Rieske" evidence="6">
    <location>
        <begin position="6"/>
        <end position="111"/>
    </location>
</feature>
<evidence type="ECO:0000256" key="4">
    <source>
        <dbReference type="ARBA" id="ARBA00023004"/>
    </source>
</evidence>
<dbReference type="PANTHER" id="PTHR21266">
    <property type="entry name" value="IRON-SULFUR DOMAIN CONTAINING PROTEIN"/>
    <property type="match status" value="1"/>
</dbReference>
<keyword evidence="2" id="KW-0479">Metal-binding</keyword>
<keyword evidence="4" id="KW-0408">Iron</keyword>
<accession>A0A9X2RL00</accession>
<name>A0A9X2RL00_9ACTN</name>
<gene>
    <name evidence="7" type="ORF">NQU55_04605</name>
</gene>
<protein>
    <submittedName>
        <fullName evidence="7">Rieske 2Fe-2S domain-containing protein</fullName>
    </submittedName>
</protein>
<dbReference type="Pfam" id="PF00355">
    <property type="entry name" value="Rieske"/>
    <property type="match status" value="1"/>
</dbReference>
<sequence>MIPNQWYAILRSQDVRTDRPTGARRLGKELVAWRNRAGRVVLQDARCPHKGASLARGRLYGDSIGCPYHDFRFGADGACELAPCLGPGARIPRSMRIGTHPVREQNGLVWMWWGQDLDVLPEVQVPPEVAGKAALYATSTWSQPVHYTRYIESLLDFYHVPVVHRDHWFNYADYMGWGGTLRKLGLDGRRRYIAMTKVEKSRLEVDGTTLRHYFELCQHDDPANRNFLRVTFTFPGMVHIHALPFDVTIWMTPIDEGSTQVLFRWYEDERMKDVLRFPAARRIVPRLALFAQKRVQEVQDMNVVKSIEPRATGRGVNRFVAADELNAKYVVMRDQLKREAAAAMAGERPPVELVADGATAAE</sequence>
<dbReference type="Gene3D" id="3.90.380.10">
    <property type="entry name" value="Naphthalene 1,2-dioxygenase Alpha Subunit, Chain A, domain 1"/>
    <property type="match status" value="1"/>
</dbReference>
<reference evidence="7" key="1">
    <citation type="submission" date="2022-06" db="EMBL/GenBank/DDBJ databases">
        <title>WGS of actinobacteria.</title>
        <authorList>
            <person name="Thawai C."/>
        </authorList>
    </citation>
    <scope>NUCLEOTIDE SEQUENCE</scope>
    <source>
        <strain evidence="7">AA8</strain>
    </source>
</reference>
<keyword evidence="1" id="KW-0001">2Fe-2S</keyword>
<proteinExistence type="predicted"/>
<dbReference type="InterPro" id="IPR050584">
    <property type="entry name" value="Cholesterol_7-desaturase"/>
</dbReference>
<organism evidence="7 8">
    <name type="scientific">Streptomyces telluris</name>
    <dbReference type="NCBI Taxonomy" id="2720021"/>
    <lineage>
        <taxon>Bacteria</taxon>
        <taxon>Bacillati</taxon>
        <taxon>Actinomycetota</taxon>
        <taxon>Actinomycetes</taxon>
        <taxon>Kitasatosporales</taxon>
        <taxon>Streptomycetaceae</taxon>
        <taxon>Streptomyces</taxon>
    </lineage>
</organism>
<dbReference type="PROSITE" id="PS51296">
    <property type="entry name" value="RIESKE"/>
    <property type="match status" value="1"/>
</dbReference>
<evidence type="ECO:0000259" key="6">
    <source>
        <dbReference type="PROSITE" id="PS51296"/>
    </source>
</evidence>
<keyword evidence="3" id="KW-0560">Oxidoreductase</keyword>
<dbReference type="GO" id="GO:0046872">
    <property type="term" value="F:metal ion binding"/>
    <property type="evidence" value="ECO:0007669"/>
    <property type="project" value="UniProtKB-KW"/>
</dbReference>
<comment type="caution">
    <text evidence="7">The sequence shown here is derived from an EMBL/GenBank/DDBJ whole genome shotgun (WGS) entry which is preliminary data.</text>
</comment>
<dbReference type="SUPFAM" id="SSF50022">
    <property type="entry name" value="ISP domain"/>
    <property type="match status" value="1"/>
</dbReference>
<dbReference type="PANTHER" id="PTHR21266:SF59">
    <property type="entry name" value="BLR4922 PROTEIN"/>
    <property type="match status" value="1"/>
</dbReference>
<evidence type="ECO:0000256" key="1">
    <source>
        <dbReference type="ARBA" id="ARBA00022714"/>
    </source>
</evidence>
<dbReference type="GO" id="GO:0004497">
    <property type="term" value="F:monooxygenase activity"/>
    <property type="evidence" value="ECO:0007669"/>
    <property type="project" value="UniProtKB-ARBA"/>
</dbReference>
<dbReference type="SUPFAM" id="SSF55961">
    <property type="entry name" value="Bet v1-like"/>
    <property type="match status" value="1"/>
</dbReference>
<dbReference type="GO" id="GO:0016705">
    <property type="term" value="F:oxidoreductase activity, acting on paired donors, with incorporation or reduction of molecular oxygen"/>
    <property type="evidence" value="ECO:0007669"/>
    <property type="project" value="UniProtKB-ARBA"/>
</dbReference>
<keyword evidence="5" id="KW-0411">Iron-sulfur</keyword>